<dbReference type="AlphaFoldDB" id="A0ABD0JS50"/>
<gene>
    <name evidence="1" type="ORF">BaRGS_00031000</name>
</gene>
<protein>
    <submittedName>
        <fullName evidence="1">Uncharacterized protein</fullName>
    </submittedName>
</protein>
<keyword evidence="2" id="KW-1185">Reference proteome</keyword>
<reference evidence="1 2" key="1">
    <citation type="journal article" date="2023" name="Sci. Data">
        <title>Genome assembly of the Korean intertidal mud-creeper Batillaria attramentaria.</title>
        <authorList>
            <person name="Patra A.K."/>
            <person name="Ho P.T."/>
            <person name="Jun S."/>
            <person name="Lee S.J."/>
            <person name="Kim Y."/>
            <person name="Won Y.J."/>
        </authorList>
    </citation>
    <scope>NUCLEOTIDE SEQUENCE [LARGE SCALE GENOMIC DNA]</scope>
    <source>
        <strain evidence="1">Wonlab-2016</strain>
    </source>
</reference>
<sequence length="96" mass="10168">MEGGQRTAGGAPARPTHARLDPWLSNEVLFVPMLQPCTPPFTQPLAVCGAVAREPGPDGGLGERGSAFLSWDVTSLWQQKLVLSAVRSLATSVVKQ</sequence>
<accession>A0ABD0JS50</accession>
<proteinExistence type="predicted"/>
<evidence type="ECO:0000313" key="1">
    <source>
        <dbReference type="EMBL" id="KAK7477817.1"/>
    </source>
</evidence>
<evidence type="ECO:0000313" key="2">
    <source>
        <dbReference type="Proteomes" id="UP001519460"/>
    </source>
</evidence>
<dbReference type="EMBL" id="JACVVK020000341">
    <property type="protein sequence ID" value="KAK7477817.1"/>
    <property type="molecule type" value="Genomic_DNA"/>
</dbReference>
<organism evidence="1 2">
    <name type="scientific">Batillaria attramentaria</name>
    <dbReference type="NCBI Taxonomy" id="370345"/>
    <lineage>
        <taxon>Eukaryota</taxon>
        <taxon>Metazoa</taxon>
        <taxon>Spiralia</taxon>
        <taxon>Lophotrochozoa</taxon>
        <taxon>Mollusca</taxon>
        <taxon>Gastropoda</taxon>
        <taxon>Caenogastropoda</taxon>
        <taxon>Sorbeoconcha</taxon>
        <taxon>Cerithioidea</taxon>
        <taxon>Batillariidae</taxon>
        <taxon>Batillaria</taxon>
    </lineage>
</organism>
<comment type="caution">
    <text evidence="1">The sequence shown here is derived from an EMBL/GenBank/DDBJ whole genome shotgun (WGS) entry which is preliminary data.</text>
</comment>
<name>A0ABD0JS50_9CAEN</name>
<dbReference type="Proteomes" id="UP001519460">
    <property type="component" value="Unassembled WGS sequence"/>
</dbReference>